<feature type="region of interest" description="Disordered" evidence="13">
    <location>
        <begin position="892"/>
        <end position="912"/>
    </location>
</feature>
<dbReference type="NCBIfam" id="TIGR00229">
    <property type="entry name" value="sensory_box"/>
    <property type="match status" value="1"/>
</dbReference>
<accession>A0AAE3EGQ7</accession>
<evidence type="ECO:0000259" key="14">
    <source>
        <dbReference type="PROSITE" id="PS50109"/>
    </source>
</evidence>
<dbReference type="FunFam" id="3.30.565.10:FF:000010">
    <property type="entry name" value="Sensor histidine kinase RcsC"/>
    <property type="match status" value="1"/>
</dbReference>
<evidence type="ECO:0000313" key="18">
    <source>
        <dbReference type="Proteomes" id="UP001198163"/>
    </source>
</evidence>
<dbReference type="Gene3D" id="1.10.287.130">
    <property type="match status" value="1"/>
</dbReference>
<dbReference type="Gene3D" id="3.40.50.2300">
    <property type="match status" value="1"/>
</dbReference>
<keyword evidence="4" id="KW-0808">Transferase</keyword>
<keyword evidence="3 12" id="KW-0597">Phosphoprotein</keyword>
<feature type="modified residue" description="4-aspartylphosphate" evidence="12">
    <location>
        <position position="813"/>
    </location>
</feature>
<dbReference type="Pfam" id="PF01627">
    <property type="entry name" value="Hpt"/>
    <property type="match status" value="1"/>
</dbReference>
<protein>
    <recommendedName>
        <fullName evidence="10">Sensory/regulatory protein RpfC</fullName>
        <ecNumber evidence="2">2.7.13.3</ecNumber>
    </recommendedName>
</protein>
<dbReference type="GO" id="GO:0000155">
    <property type="term" value="F:phosphorelay sensor kinase activity"/>
    <property type="evidence" value="ECO:0007669"/>
    <property type="project" value="InterPro"/>
</dbReference>
<dbReference type="SUPFAM" id="SSF52172">
    <property type="entry name" value="CheY-like"/>
    <property type="match status" value="1"/>
</dbReference>
<dbReference type="CDD" id="cd00130">
    <property type="entry name" value="PAS"/>
    <property type="match status" value="1"/>
</dbReference>
<dbReference type="Gene3D" id="3.30.450.20">
    <property type="entry name" value="PAS domain"/>
    <property type="match status" value="2"/>
</dbReference>
<dbReference type="SMART" id="SM00387">
    <property type="entry name" value="HATPase_c"/>
    <property type="match status" value="1"/>
</dbReference>
<dbReference type="Gene3D" id="1.20.120.160">
    <property type="entry name" value="HPT domain"/>
    <property type="match status" value="1"/>
</dbReference>
<evidence type="ECO:0000256" key="9">
    <source>
        <dbReference type="ARBA" id="ARBA00064003"/>
    </source>
</evidence>
<keyword evidence="8" id="KW-0902">Two-component regulatory system</keyword>
<dbReference type="InterPro" id="IPR004358">
    <property type="entry name" value="Sig_transdc_His_kin-like_C"/>
</dbReference>
<dbReference type="PROSITE" id="PS50894">
    <property type="entry name" value="HPT"/>
    <property type="match status" value="1"/>
</dbReference>
<dbReference type="CDD" id="cd16922">
    <property type="entry name" value="HATPase_EvgS-ArcB-TorS-like"/>
    <property type="match status" value="1"/>
</dbReference>
<dbReference type="PROSITE" id="PS50110">
    <property type="entry name" value="RESPONSE_REGULATORY"/>
    <property type="match status" value="1"/>
</dbReference>
<evidence type="ECO:0000256" key="7">
    <source>
        <dbReference type="ARBA" id="ARBA00022840"/>
    </source>
</evidence>
<organism evidence="17 18">
    <name type="scientific">Teretinema zuelzerae</name>
    <dbReference type="NCBI Taxonomy" id="156"/>
    <lineage>
        <taxon>Bacteria</taxon>
        <taxon>Pseudomonadati</taxon>
        <taxon>Spirochaetota</taxon>
        <taxon>Spirochaetia</taxon>
        <taxon>Spirochaetales</taxon>
        <taxon>Treponemataceae</taxon>
        <taxon>Teretinema</taxon>
    </lineage>
</organism>
<comment type="subunit">
    <text evidence="9">At low DSF concentrations, interacts with RpfF.</text>
</comment>
<dbReference type="GO" id="GO:0005524">
    <property type="term" value="F:ATP binding"/>
    <property type="evidence" value="ECO:0007669"/>
    <property type="project" value="UniProtKB-KW"/>
</dbReference>
<dbReference type="Pfam" id="PF00512">
    <property type="entry name" value="HisKA"/>
    <property type="match status" value="1"/>
</dbReference>
<proteinExistence type="predicted"/>
<dbReference type="InterPro" id="IPR008207">
    <property type="entry name" value="Sig_transdc_His_kin_Hpt_dom"/>
</dbReference>
<reference evidence="17" key="1">
    <citation type="submission" date="2021-08" db="EMBL/GenBank/DDBJ databases">
        <title>Comparative analyses of Brucepasteria parasyntrophica and Teretinema zuelzerae.</title>
        <authorList>
            <person name="Song Y."/>
            <person name="Brune A."/>
        </authorList>
    </citation>
    <scope>NUCLEOTIDE SEQUENCE</scope>
    <source>
        <strain evidence="17">DSM 1903</strain>
    </source>
</reference>
<dbReference type="InterPro" id="IPR005467">
    <property type="entry name" value="His_kinase_dom"/>
</dbReference>
<dbReference type="InterPro" id="IPR035965">
    <property type="entry name" value="PAS-like_dom_sf"/>
</dbReference>
<dbReference type="SUPFAM" id="SSF55785">
    <property type="entry name" value="PYP-like sensor domain (PAS domain)"/>
    <property type="match status" value="3"/>
</dbReference>
<evidence type="ECO:0000256" key="11">
    <source>
        <dbReference type="PROSITE-ProRule" id="PRU00110"/>
    </source>
</evidence>
<name>A0AAE3EGQ7_9SPIR</name>
<keyword evidence="18" id="KW-1185">Reference proteome</keyword>
<dbReference type="RefSeq" id="WP_230754449.1">
    <property type="nucleotide sequence ID" value="NZ_JAINWA010000001.1"/>
</dbReference>
<dbReference type="PANTHER" id="PTHR45339">
    <property type="entry name" value="HYBRID SIGNAL TRANSDUCTION HISTIDINE KINASE J"/>
    <property type="match status" value="1"/>
</dbReference>
<dbReference type="Pfam" id="PF13426">
    <property type="entry name" value="PAS_9"/>
    <property type="match status" value="1"/>
</dbReference>
<dbReference type="InterPro" id="IPR000014">
    <property type="entry name" value="PAS"/>
</dbReference>
<evidence type="ECO:0000259" key="16">
    <source>
        <dbReference type="PROSITE" id="PS50894"/>
    </source>
</evidence>
<evidence type="ECO:0000256" key="1">
    <source>
        <dbReference type="ARBA" id="ARBA00000085"/>
    </source>
</evidence>
<dbReference type="InterPro" id="IPR036097">
    <property type="entry name" value="HisK_dim/P_sf"/>
</dbReference>
<evidence type="ECO:0000256" key="6">
    <source>
        <dbReference type="ARBA" id="ARBA00022777"/>
    </source>
</evidence>
<evidence type="ECO:0000256" key="5">
    <source>
        <dbReference type="ARBA" id="ARBA00022741"/>
    </source>
</evidence>
<dbReference type="InterPro" id="IPR003661">
    <property type="entry name" value="HisK_dim/P_dom"/>
</dbReference>
<dbReference type="CDD" id="cd17546">
    <property type="entry name" value="REC_hyHK_CKI1_RcsC-like"/>
    <property type="match status" value="1"/>
</dbReference>
<dbReference type="EMBL" id="JAINWA010000001">
    <property type="protein sequence ID" value="MCD1654317.1"/>
    <property type="molecule type" value="Genomic_DNA"/>
</dbReference>
<evidence type="ECO:0000256" key="2">
    <source>
        <dbReference type="ARBA" id="ARBA00012438"/>
    </source>
</evidence>
<dbReference type="Pfam" id="PF02518">
    <property type="entry name" value="HATPase_c"/>
    <property type="match status" value="1"/>
</dbReference>
<dbReference type="Pfam" id="PF00072">
    <property type="entry name" value="Response_reg"/>
    <property type="match status" value="1"/>
</dbReference>
<evidence type="ECO:0000256" key="10">
    <source>
        <dbReference type="ARBA" id="ARBA00068150"/>
    </source>
</evidence>
<dbReference type="Gene3D" id="3.30.565.10">
    <property type="entry name" value="Histidine kinase-like ATPase, C-terminal domain"/>
    <property type="match status" value="1"/>
</dbReference>
<feature type="domain" description="HPt" evidence="16">
    <location>
        <begin position="972"/>
        <end position="1065"/>
    </location>
</feature>
<dbReference type="SMART" id="SM00448">
    <property type="entry name" value="REC"/>
    <property type="match status" value="1"/>
</dbReference>
<dbReference type="Proteomes" id="UP001198163">
    <property type="component" value="Unassembled WGS sequence"/>
</dbReference>
<dbReference type="SMART" id="SM00388">
    <property type="entry name" value="HisKA"/>
    <property type="match status" value="1"/>
</dbReference>
<dbReference type="SUPFAM" id="SSF47226">
    <property type="entry name" value="Histidine-containing phosphotransfer domain, HPT domain"/>
    <property type="match status" value="1"/>
</dbReference>
<dbReference type="InterPro" id="IPR036890">
    <property type="entry name" value="HATPase_C_sf"/>
</dbReference>
<evidence type="ECO:0000313" key="17">
    <source>
        <dbReference type="EMBL" id="MCD1654317.1"/>
    </source>
</evidence>
<dbReference type="InterPro" id="IPR011006">
    <property type="entry name" value="CheY-like_superfamily"/>
</dbReference>
<feature type="domain" description="Response regulatory" evidence="15">
    <location>
        <begin position="764"/>
        <end position="880"/>
    </location>
</feature>
<dbReference type="SUPFAM" id="SSF55874">
    <property type="entry name" value="ATPase domain of HSP90 chaperone/DNA topoisomerase II/histidine kinase"/>
    <property type="match status" value="1"/>
</dbReference>
<comment type="caution">
    <text evidence="17">The sequence shown here is derived from an EMBL/GenBank/DDBJ whole genome shotgun (WGS) entry which is preliminary data.</text>
</comment>
<feature type="domain" description="Histidine kinase" evidence="14">
    <location>
        <begin position="385"/>
        <end position="607"/>
    </location>
</feature>
<evidence type="ECO:0000256" key="4">
    <source>
        <dbReference type="ARBA" id="ARBA00022679"/>
    </source>
</evidence>
<dbReference type="InterPro" id="IPR001789">
    <property type="entry name" value="Sig_transdc_resp-reg_receiver"/>
</dbReference>
<evidence type="ECO:0000256" key="12">
    <source>
        <dbReference type="PROSITE-ProRule" id="PRU00169"/>
    </source>
</evidence>
<feature type="modified residue" description="Phosphohistidine" evidence="11">
    <location>
        <position position="1011"/>
    </location>
</feature>
<dbReference type="CDD" id="cd00082">
    <property type="entry name" value="HisKA"/>
    <property type="match status" value="1"/>
</dbReference>
<evidence type="ECO:0000256" key="8">
    <source>
        <dbReference type="ARBA" id="ARBA00023012"/>
    </source>
</evidence>
<evidence type="ECO:0000256" key="13">
    <source>
        <dbReference type="SAM" id="MobiDB-lite"/>
    </source>
</evidence>
<feature type="region of interest" description="Disordered" evidence="13">
    <location>
        <begin position="928"/>
        <end position="962"/>
    </location>
</feature>
<dbReference type="FunFam" id="1.10.287.130:FF:000002">
    <property type="entry name" value="Two-component osmosensing histidine kinase"/>
    <property type="match status" value="1"/>
</dbReference>
<dbReference type="PANTHER" id="PTHR45339:SF5">
    <property type="entry name" value="HISTIDINE KINASE"/>
    <property type="match status" value="1"/>
</dbReference>
<dbReference type="PROSITE" id="PS50109">
    <property type="entry name" value="HIS_KIN"/>
    <property type="match status" value="1"/>
</dbReference>
<dbReference type="SUPFAM" id="SSF47384">
    <property type="entry name" value="Homodimeric domain of signal transducing histidine kinase"/>
    <property type="match status" value="1"/>
</dbReference>
<dbReference type="EC" id="2.7.13.3" evidence="2"/>
<keyword evidence="5" id="KW-0547">Nucleotide-binding</keyword>
<keyword evidence="6" id="KW-0418">Kinase</keyword>
<dbReference type="InterPro" id="IPR036641">
    <property type="entry name" value="HPT_dom_sf"/>
</dbReference>
<sequence length="1070" mass="117819">MGKSDDPYPSDNPVYAETLLEMTPNLVVFLDTDNHVQKMSKAARLMFGIADSASCDGVSIFDIVKNQVLVLLIRKWFEKLNKGLPVDETFPLDRLGTNQYEWFQVKASRVEHGGRIVGKVFFITDVSLLYSQKKILDTLLVSSPADIFVFDRNLQILVVSDSVARANGFYSWRDLAGRNLRELPKLDIPFVEKILDTAILDDEPVHQVVKHKDPRGDIRWLYVDVRTIKSTAGVFGYIMTRFDITREIKPKAILDALMESTSDAIAIVNPEGIVEYASQPLVTNLGFHDWRTVINKPWSFLFRNAGPDQSKFAELFAGETTGSRQGTISVGTGDSSQFYNYRIDRLHYQDQEFGLIAIASNTTELVQARERAEAAVRAKAAFLANMSHELRTPMNAVLGMNELLSRTTLNSLQKNYSEHIRSSATMLLSIINDILDFSRIEDRKLELSEAVYSVSSTLHDVINLVAVKVSEKELSFTADIDPTLPSRLIGDELRVKQILVNLLNNAVKFTESGEVNLAVTAVRSSDGQSVWINYRVRDTGPGIPKARQAELFGRFNRIESDSNKGIEGSGLGLAICKGLVTLMKGSLTLESEEGAGSTFTAGFAQRIASGAEPLAVFRLASSVRLLVFDTDPYTVASIRQMAGYGKFEVDFCSDPDDFTARLMNNRDRRAGAGWTHVIFEYKSGYDRAMVNVSSHPGTRWLALLSMTDFIGKGKDPAIDFTFKPLVVSTFARFIQGDRVDFSESLPLVNSMGIQPIYFRATGVSVLVVDDSAVNRKVAEGFLQTLDVRCDEAESGLDAVQKASRYRYDLILMDHLMPGMDGLEATAKLREIPGYREVPIIALTANAGSAYEQMYRKAGMNDTIYKPIEFNAFVRCLKKWLPPMKIEGYGRPAAQPGTGAVSESAAEGPMVGGRKDASHLLIGEREMEPRASASVAGAPGGAGQSEAQRSGEQPKGGWIPGLDRDTGIGYTGSLQNLEMILKVFKRTGPKMLDQLESGRKSGSLTQFRTAVHALISSGANIGALELSSCARDLEQAIIAGKTEDIDRLYPDLHGQLEGLISSVSAHFDNQG</sequence>
<dbReference type="AlphaFoldDB" id="A0AAE3EGQ7"/>
<dbReference type="SMART" id="SM00091">
    <property type="entry name" value="PAS"/>
    <property type="match status" value="3"/>
</dbReference>
<evidence type="ECO:0000256" key="3">
    <source>
        <dbReference type="ARBA" id="ARBA00022553"/>
    </source>
</evidence>
<dbReference type="GO" id="GO:0005886">
    <property type="term" value="C:plasma membrane"/>
    <property type="evidence" value="ECO:0007669"/>
    <property type="project" value="UniProtKB-SubCell"/>
</dbReference>
<dbReference type="InterPro" id="IPR003594">
    <property type="entry name" value="HATPase_dom"/>
</dbReference>
<evidence type="ECO:0000259" key="15">
    <source>
        <dbReference type="PROSITE" id="PS50110"/>
    </source>
</evidence>
<gene>
    <name evidence="17" type="ORF">K7J14_06315</name>
</gene>
<dbReference type="PRINTS" id="PR00344">
    <property type="entry name" value="BCTRLSENSOR"/>
</dbReference>
<comment type="catalytic activity">
    <reaction evidence="1">
        <text>ATP + protein L-histidine = ADP + protein N-phospho-L-histidine.</text>
        <dbReference type="EC" id="2.7.13.3"/>
    </reaction>
</comment>
<keyword evidence="7" id="KW-0067">ATP-binding</keyword>